<dbReference type="NCBIfam" id="TIGR01447">
    <property type="entry name" value="recD"/>
    <property type="match status" value="1"/>
</dbReference>
<evidence type="ECO:0000256" key="11">
    <source>
        <dbReference type="HAMAP-Rule" id="MF_01487"/>
    </source>
</evidence>
<keyword evidence="1 11" id="KW-0540">Nuclease</keyword>
<dbReference type="InterPro" id="IPR041851">
    <property type="entry name" value="RecD_N_sf"/>
</dbReference>
<evidence type="ECO:0000256" key="7">
    <source>
        <dbReference type="ARBA" id="ARBA00022840"/>
    </source>
</evidence>
<feature type="binding site" evidence="11">
    <location>
        <begin position="217"/>
        <end position="224"/>
    </location>
    <ligand>
        <name>ATP</name>
        <dbReference type="ChEBI" id="CHEBI:30616"/>
    </ligand>
</feature>
<dbReference type="Pfam" id="PF21185">
    <property type="entry name" value="RecD_N"/>
    <property type="match status" value="1"/>
</dbReference>
<evidence type="ECO:0000313" key="15">
    <source>
        <dbReference type="Proteomes" id="UP000219023"/>
    </source>
</evidence>
<gene>
    <name evidence="11" type="primary">recD</name>
    <name evidence="14" type="ORF">SAMN05421509_103267</name>
</gene>
<evidence type="ECO:0000259" key="13">
    <source>
        <dbReference type="Pfam" id="PF21185"/>
    </source>
</evidence>
<keyword evidence="2 11" id="KW-0547">Nucleotide-binding</keyword>
<evidence type="ECO:0000256" key="10">
    <source>
        <dbReference type="ARBA" id="ARBA00023235"/>
    </source>
</evidence>
<dbReference type="GO" id="GO:0043139">
    <property type="term" value="F:5'-3' DNA helicase activity"/>
    <property type="evidence" value="ECO:0007669"/>
    <property type="project" value="UniProtKB-UniRule"/>
</dbReference>
<dbReference type="InterPro" id="IPR027785">
    <property type="entry name" value="UvrD-like_helicase_C"/>
</dbReference>
<evidence type="ECO:0000256" key="6">
    <source>
        <dbReference type="ARBA" id="ARBA00022839"/>
    </source>
</evidence>
<dbReference type="Gene3D" id="3.40.50.300">
    <property type="entry name" value="P-loop containing nucleotide triphosphate hydrolases"/>
    <property type="match status" value="3"/>
</dbReference>
<dbReference type="GO" id="GO:0003677">
    <property type="term" value="F:DNA binding"/>
    <property type="evidence" value="ECO:0007669"/>
    <property type="project" value="UniProtKB-UniRule"/>
</dbReference>
<keyword evidence="9 11" id="KW-0234">DNA repair</keyword>
<evidence type="ECO:0000259" key="12">
    <source>
        <dbReference type="Pfam" id="PF13538"/>
    </source>
</evidence>
<dbReference type="InterPro" id="IPR050534">
    <property type="entry name" value="Coronavir_polyprotein_1ab"/>
</dbReference>
<sequence>MNEEQSMSGEQQTLALDASPAMSREALFESLAWWEALGWLRPLDAHFARFLAEHDAHAPAEVLLAAALASHQLGRGHVCLTLPRALAAPRDVLSLPPLEEDAPHETVPLPDDFLRGLDSATWAARLAESPLVASSGPGTTPLVLVGERLYLRRYWRAEQAVATHLGARLGRPLPVESALAEPLARLFAANAASDDAPDWQKVACTLALRNRLTIISGGPGTGKTTTVTRLLALLQTQALAASQGERALRIQLAAPTGKAAARLSESIAGAMSGLDVEAGVAATLPREALTLHRLLGARPDTRQFRHHAGHPLSLDLLVVDEASMVDLELMAALLEALPDEARLILLGDKDQLASVEAGSVLGDLCANALDQGYSPAACEVLSQLADTEMAPDTACSPLVDHVVMLRKSFRFDAHSGIGALAAATNDGDVAAFRQAWHTGYADIQWLASSNAQRDVERAALAGYRDFYRRLRDGASPADVLARLNDFQVLCALKRGPWGVEGLNARIAAGLWREGWIADPQGWYAGRPVMVTRNDPQLGLYNGDIGIALPDAEAGQRLRVFFATAGGVRAVLPSRLDACETVFAMTVHKSQGSEFTHVMFVLPERANPILTRELVYTGITRARQRLTLAGGGASVVESALTRRVVRDSGFAEWVASLAWPRD</sequence>
<dbReference type="HAMAP" id="MF_01487">
    <property type="entry name" value="RecD"/>
    <property type="match status" value="1"/>
</dbReference>
<dbReference type="GO" id="GO:0005524">
    <property type="term" value="F:ATP binding"/>
    <property type="evidence" value="ECO:0007669"/>
    <property type="project" value="UniProtKB-UniRule"/>
</dbReference>
<dbReference type="AlphaFoldDB" id="A0A285VJJ0"/>
<comment type="miscellaneous">
    <text evidence="11">In the RecBCD complex, RecB has a slow 3'-5' helicase, an exonuclease activity and loads RecA onto ssDNA, RecD has a fast 5'-3' helicase activity, while RecC stimulates the ATPase and processivity of the RecB helicase and contributes to recognition of the Chi site.</text>
</comment>
<comment type="similarity">
    <text evidence="11">Belongs to the RecD family.</text>
</comment>
<reference evidence="14 15" key="1">
    <citation type="submission" date="2017-08" db="EMBL/GenBank/DDBJ databases">
        <authorList>
            <person name="de Groot N.N."/>
        </authorList>
    </citation>
    <scope>NUCLEOTIDE SEQUENCE [LARGE SCALE GENOMIC DNA]</scope>
    <source>
        <strain evidence="14 15">USBA 855</strain>
    </source>
</reference>
<feature type="domain" description="RecBCD enzyme subunit RecD N-terminal" evidence="13">
    <location>
        <begin position="37"/>
        <end position="150"/>
    </location>
</feature>
<protein>
    <recommendedName>
        <fullName evidence="11">RecBCD enzyme subunit RecD</fullName>
        <ecNumber evidence="11">5.6.2.3</ecNumber>
    </recommendedName>
    <alternativeName>
        <fullName evidence="11">DNA 5'-3' helicase subunit RecD</fullName>
    </alternativeName>
    <alternativeName>
        <fullName evidence="11">Exonuclease V subunit RecD</fullName>
        <shortName evidence="11">ExoV subunit RecD</shortName>
    </alternativeName>
    <alternativeName>
        <fullName evidence="11">Helicase/nuclease RecBCD subunit RecD</fullName>
    </alternativeName>
</protein>
<dbReference type="Gene3D" id="1.10.10.1020">
    <property type="entry name" value="RecBCD complex, subunit RecD, N-terminal domain"/>
    <property type="match status" value="1"/>
</dbReference>
<evidence type="ECO:0000256" key="8">
    <source>
        <dbReference type="ARBA" id="ARBA00023125"/>
    </source>
</evidence>
<dbReference type="PANTHER" id="PTHR43788:SF6">
    <property type="entry name" value="DNA HELICASE B"/>
    <property type="match status" value="1"/>
</dbReference>
<dbReference type="SUPFAM" id="SSF52540">
    <property type="entry name" value="P-loop containing nucleoside triphosphate hydrolases"/>
    <property type="match status" value="2"/>
</dbReference>
<dbReference type="InterPro" id="IPR027417">
    <property type="entry name" value="P-loop_NTPase"/>
</dbReference>
<keyword evidence="3 11" id="KW-0227">DNA damage</keyword>
<dbReference type="GO" id="GO:0009338">
    <property type="term" value="C:exodeoxyribonuclease V complex"/>
    <property type="evidence" value="ECO:0007669"/>
    <property type="project" value="InterPro"/>
</dbReference>
<dbReference type="CDD" id="cd18809">
    <property type="entry name" value="SF1_C_RecD"/>
    <property type="match status" value="1"/>
</dbReference>
<name>A0A285VJJ0_9GAMM</name>
<dbReference type="Proteomes" id="UP000219023">
    <property type="component" value="Unassembled WGS sequence"/>
</dbReference>
<keyword evidence="8 11" id="KW-0238">DNA-binding</keyword>
<comment type="catalytic activity">
    <reaction evidence="11">
        <text>ATP + H2O = ADP + phosphate + H(+)</text>
        <dbReference type="Rhea" id="RHEA:13065"/>
        <dbReference type="ChEBI" id="CHEBI:15377"/>
        <dbReference type="ChEBI" id="CHEBI:15378"/>
        <dbReference type="ChEBI" id="CHEBI:30616"/>
        <dbReference type="ChEBI" id="CHEBI:43474"/>
        <dbReference type="ChEBI" id="CHEBI:456216"/>
        <dbReference type="EC" id="5.6.2.3"/>
    </reaction>
</comment>
<evidence type="ECO:0000313" key="14">
    <source>
        <dbReference type="EMBL" id="SOC54250.1"/>
    </source>
</evidence>
<evidence type="ECO:0000256" key="2">
    <source>
        <dbReference type="ARBA" id="ARBA00022741"/>
    </source>
</evidence>
<evidence type="ECO:0000256" key="4">
    <source>
        <dbReference type="ARBA" id="ARBA00022801"/>
    </source>
</evidence>
<evidence type="ECO:0000256" key="9">
    <source>
        <dbReference type="ARBA" id="ARBA00023204"/>
    </source>
</evidence>
<feature type="domain" description="UvrD-like helicase C-terminal" evidence="12">
    <location>
        <begin position="581"/>
        <end position="627"/>
    </location>
</feature>
<dbReference type="GO" id="GO:0008854">
    <property type="term" value="F:exodeoxyribonuclease V activity"/>
    <property type="evidence" value="ECO:0007669"/>
    <property type="project" value="InterPro"/>
</dbReference>
<dbReference type="EC" id="5.6.2.3" evidence="11"/>
<keyword evidence="5 11" id="KW-0347">Helicase</keyword>
<dbReference type="CDD" id="cd17933">
    <property type="entry name" value="DEXSc_RecD-like"/>
    <property type="match status" value="1"/>
</dbReference>
<accession>A0A285VJJ0</accession>
<dbReference type="InterPro" id="IPR006344">
    <property type="entry name" value="RecD"/>
</dbReference>
<keyword evidence="6 11" id="KW-0269">Exonuclease</keyword>
<evidence type="ECO:0000256" key="5">
    <source>
        <dbReference type="ARBA" id="ARBA00022806"/>
    </source>
</evidence>
<dbReference type="EMBL" id="OBQJ01000003">
    <property type="protein sequence ID" value="SOC54250.1"/>
    <property type="molecule type" value="Genomic_DNA"/>
</dbReference>
<dbReference type="GO" id="GO:0017116">
    <property type="term" value="F:single-stranded DNA helicase activity"/>
    <property type="evidence" value="ECO:0007669"/>
    <property type="project" value="TreeGrafter"/>
</dbReference>
<comment type="function">
    <text evidence="11">A helicase/nuclease that prepares dsDNA breaks (DSB) for recombinational DNA repair. Binds to DSBs and unwinds DNA via a highly rapid and processive ATP-dependent bidirectional helicase activity. Unwinds dsDNA until it encounters a Chi (crossover hotspot instigator) sequence from the 3' direction. Cuts ssDNA a few nucleotides 3' to the Chi site. The properties and activities of the enzyme are changed at Chi. The Chi-altered holoenzyme produces a long 3'-ssDNA overhang and facilitates RecA-binding to the ssDNA for homologous DNA recombination and repair. Holoenzyme degrades any linearized DNA that is unable to undergo homologous recombination. In the holoenzyme this subunit has ssDNA-dependent ATPase and 5'-3' helicase activity. When added to pre-assembled RecBC greatly stimulates nuclease activity and augments holoenzyme processivity. Negatively regulates the RecA-loading ability of RecBCD.</text>
</comment>
<organism evidence="14 15">
    <name type="scientific">Chromohalobacter canadensis</name>
    <dbReference type="NCBI Taxonomy" id="141389"/>
    <lineage>
        <taxon>Bacteria</taxon>
        <taxon>Pseudomonadati</taxon>
        <taxon>Pseudomonadota</taxon>
        <taxon>Gammaproteobacteria</taxon>
        <taxon>Oceanospirillales</taxon>
        <taxon>Halomonadaceae</taxon>
        <taxon>Chromohalobacter</taxon>
    </lineage>
</organism>
<comment type="subunit">
    <text evidence="11">Heterotrimer of RecB, RecC and RecD. All subunits contribute to DNA-binding.</text>
</comment>
<keyword evidence="4 11" id="KW-0378">Hydrolase</keyword>
<dbReference type="GO" id="GO:0000724">
    <property type="term" value="P:double-strand break repair via homologous recombination"/>
    <property type="evidence" value="ECO:0007669"/>
    <property type="project" value="UniProtKB-UniRule"/>
</dbReference>
<dbReference type="InterPro" id="IPR049550">
    <property type="entry name" value="RecD_N"/>
</dbReference>
<evidence type="ECO:0000256" key="3">
    <source>
        <dbReference type="ARBA" id="ARBA00022763"/>
    </source>
</evidence>
<evidence type="ECO:0000256" key="1">
    <source>
        <dbReference type="ARBA" id="ARBA00022722"/>
    </source>
</evidence>
<keyword evidence="7 11" id="KW-0067">ATP-binding</keyword>
<keyword evidence="10 11" id="KW-0413">Isomerase</keyword>
<dbReference type="PANTHER" id="PTHR43788">
    <property type="entry name" value="DNA2/NAM7 HELICASE FAMILY MEMBER"/>
    <property type="match status" value="1"/>
</dbReference>
<dbReference type="GO" id="GO:0016887">
    <property type="term" value="F:ATP hydrolysis activity"/>
    <property type="evidence" value="ECO:0007669"/>
    <property type="project" value="RHEA"/>
</dbReference>
<proteinExistence type="inferred from homology"/>
<dbReference type="Pfam" id="PF13538">
    <property type="entry name" value="UvrD_C_2"/>
    <property type="match status" value="1"/>
</dbReference>
<dbReference type="Pfam" id="PF13245">
    <property type="entry name" value="AAA_19"/>
    <property type="match status" value="1"/>
</dbReference>